<protein>
    <submittedName>
        <fullName evidence="1">AAA-ATPase</fullName>
    </submittedName>
</protein>
<dbReference type="GeneID" id="22911459"/>
<proteinExistence type="predicted"/>
<dbReference type="AlphaFoldDB" id="A0A023BAJ3"/>
<dbReference type="Proteomes" id="UP000019763">
    <property type="component" value="Unassembled WGS sequence"/>
</dbReference>
<dbReference type="OrthoDB" id="2404394at2759"/>
<dbReference type="RefSeq" id="XP_011129337.1">
    <property type="nucleotide sequence ID" value="XM_011131035.1"/>
</dbReference>
<accession>A0A023BAJ3</accession>
<gene>
    <name evidence="1" type="ORF">GNI_037550</name>
</gene>
<organism evidence="1 2">
    <name type="scientific">Gregarina niphandrodes</name>
    <name type="common">Septate eugregarine</name>
    <dbReference type="NCBI Taxonomy" id="110365"/>
    <lineage>
        <taxon>Eukaryota</taxon>
        <taxon>Sar</taxon>
        <taxon>Alveolata</taxon>
        <taxon>Apicomplexa</taxon>
        <taxon>Conoidasida</taxon>
        <taxon>Gregarinasina</taxon>
        <taxon>Eugregarinorida</taxon>
        <taxon>Gregarinidae</taxon>
        <taxon>Gregarina</taxon>
    </lineage>
</organism>
<name>A0A023BAJ3_GRENI</name>
<dbReference type="VEuPathDB" id="CryptoDB:GNI_037550"/>
<keyword evidence="2" id="KW-1185">Reference proteome</keyword>
<dbReference type="EMBL" id="AFNH02000288">
    <property type="protein sequence ID" value="EZG78357.1"/>
    <property type="molecule type" value="Genomic_DNA"/>
</dbReference>
<sequence length="131" mass="14917">MLGEIHRRNGSILDRDFPALCGFTREELIKNFYDEIETLGKTNDSSTEEVLDVLSRRYGGYRFHHPGIQLFHPWSVQKRFHESEFGEYSDQIGIPEVLKLLREGNYNLSALLGRFGLECESDVGYGVGAGC</sequence>
<evidence type="ECO:0000313" key="1">
    <source>
        <dbReference type="EMBL" id="EZG78357.1"/>
    </source>
</evidence>
<evidence type="ECO:0000313" key="2">
    <source>
        <dbReference type="Proteomes" id="UP000019763"/>
    </source>
</evidence>
<reference evidence="1" key="1">
    <citation type="submission" date="2013-12" db="EMBL/GenBank/DDBJ databases">
        <authorList>
            <person name="Omoto C.K."/>
            <person name="Sibley D."/>
            <person name="Venepally P."/>
            <person name="Hadjithomas M."/>
            <person name="Karamycheva S."/>
            <person name="Brunk B."/>
            <person name="Roos D."/>
            <person name="Caler E."/>
            <person name="Lorenzi H."/>
        </authorList>
    </citation>
    <scope>NUCLEOTIDE SEQUENCE</scope>
</reference>
<comment type="caution">
    <text evidence="1">The sequence shown here is derived from an EMBL/GenBank/DDBJ whole genome shotgun (WGS) entry which is preliminary data.</text>
</comment>